<dbReference type="EMBL" id="PXOT01000018">
    <property type="protein sequence ID" value="PSG92731.1"/>
    <property type="molecule type" value="Genomic_DNA"/>
</dbReference>
<protein>
    <submittedName>
        <fullName evidence="1">Uncharacterized protein</fullName>
    </submittedName>
</protein>
<gene>
    <name evidence="1" type="ORF">C7H61_03300</name>
</gene>
<sequence length="85" mass="9676">MLFFGLITAPSIIIAIDADVDVSILYSVSEEEEENKSIKLVVTEQKETTESIYKKIAFQKLDYLFKSYTKPALNLISPPPEFFIL</sequence>
<organism evidence="1 2">
    <name type="scientific">Mesoflavibacter zeaxanthinifaciens subsp. sabulilitoris</name>
    <dbReference type="NCBI Taxonomy" id="1520893"/>
    <lineage>
        <taxon>Bacteria</taxon>
        <taxon>Pseudomonadati</taxon>
        <taxon>Bacteroidota</taxon>
        <taxon>Flavobacteriia</taxon>
        <taxon>Flavobacteriales</taxon>
        <taxon>Flavobacteriaceae</taxon>
        <taxon>Mesoflavibacter</taxon>
    </lineage>
</organism>
<dbReference type="AlphaFoldDB" id="A0A2T1NIK5"/>
<comment type="caution">
    <text evidence="1">The sequence shown here is derived from an EMBL/GenBank/DDBJ whole genome shotgun (WGS) entry which is preliminary data.</text>
</comment>
<evidence type="ECO:0000313" key="2">
    <source>
        <dbReference type="Proteomes" id="UP000238430"/>
    </source>
</evidence>
<keyword evidence="2" id="KW-1185">Reference proteome</keyword>
<dbReference type="Proteomes" id="UP000238430">
    <property type="component" value="Unassembled WGS sequence"/>
</dbReference>
<name>A0A2T1NIK5_9FLAO</name>
<dbReference type="OrthoDB" id="1450082at2"/>
<accession>A0A2T1NIK5</accession>
<reference evidence="1 2" key="1">
    <citation type="submission" date="2018-03" db="EMBL/GenBank/DDBJ databases">
        <title>Mesoflavibacter sp. HG37 and Mesoflavibacter sp. HG96 sp.nov., two marine bacteria isolated from seawater of Western Pacific Ocean.</title>
        <authorList>
            <person name="Cheng H."/>
            <person name="Wu Y.-H."/>
            <person name="Guo L.-L."/>
            <person name="Xu X.-W."/>
        </authorList>
    </citation>
    <scope>NUCLEOTIDE SEQUENCE [LARGE SCALE GENOMIC DNA]</scope>
    <source>
        <strain evidence="1 2">KCTC 42117</strain>
    </source>
</reference>
<proteinExistence type="predicted"/>
<evidence type="ECO:0000313" key="1">
    <source>
        <dbReference type="EMBL" id="PSG92731.1"/>
    </source>
</evidence>